<evidence type="ECO:0000256" key="1">
    <source>
        <dbReference type="ARBA" id="ARBA00004496"/>
    </source>
</evidence>
<gene>
    <name evidence="15" type="ORF">GCM10025867_31650</name>
</gene>
<sequence>MAHFYLVEELADSAVGSDVIVTGPEARHAVTVSRVRVGETLRVGNGRGLVVEGEVREASGDRLVLSVQAVTEHPAPARRVVLAQALAKGDRDELAVQAATELGVDEVVPWAAGRSISRWEGPKVAKGLARWSAVVREATKQSVRPWAPQVGQVATTADLVKRAGSSRVLILEPTATRSLAEVDLGDESDVVIVVGPEGGVTPHEILTLEAAGATTVRLGDSVLRTSTAGPAALAVLSVRLGRW</sequence>
<evidence type="ECO:0000256" key="5">
    <source>
        <dbReference type="ARBA" id="ARBA00022490"/>
    </source>
</evidence>
<keyword evidence="9 12" id="KW-0949">S-adenosyl-L-methionine</keyword>
<evidence type="ECO:0000256" key="4">
    <source>
        <dbReference type="ARBA" id="ARBA00013673"/>
    </source>
</evidence>
<organism evidence="15 16">
    <name type="scientific">Frondihabitans sucicola</name>
    <dbReference type="NCBI Taxonomy" id="1268041"/>
    <lineage>
        <taxon>Bacteria</taxon>
        <taxon>Bacillati</taxon>
        <taxon>Actinomycetota</taxon>
        <taxon>Actinomycetes</taxon>
        <taxon>Micrococcales</taxon>
        <taxon>Microbacteriaceae</taxon>
        <taxon>Frondihabitans</taxon>
    </lineage>
</organism>
<evidence type="ECO:0000259" key="14">
    <source>
        <dbReference type="Pfam" id="PF20260"/>
    </source>
</evidence>
<dbReference type="GO" id="GO:0008168">
    <property type="term" value="F:methyltransferase activity"/>
    <property type="evidence" value="ECO:0007669"/>
    <property type="project" value="UniProtKB-KW"/>
</dbReference>
<dbReference type="Gene3D" id="2.40.240.20">
    <property type="entry name" value="Hypothetical PUA domain-like, domain 1"/>
    <property type="match status" value="1"/>
</dbReference>
<evidence type="ECO:0000256" key="6">
    <source>
        <dbReference type="ARBA" id="ARBA00022552"/>
    </source>
</evidence>
<dbReference type="Proteomes" id="UP001321486">
    <property type="component" value="Chromosome"/>
</dbReference>
<evidence type="ECO:0000256" key="9">
    <source>
        <dbReference type="ARBA" id="ARBA00022691"/>
    </source>
</evidence>
<proteinExistence type="inferred from homology"/>
<feature type="domain" description="Ribosomal RNA small subunit methyltransferase E methyltransferase" evidence="13">
    <location>
        <begin position="77"/>
        <end position="236"/>
    </location>
</feature>
<dbReference type="EC" id="2.1.1.193" evidence="3 12"/>
<name>A0ABM8GRK1_9MICO</name>
<dbReference type="GO" id="GO:0032259">
    <property type="term" value="P:methylation"/>
    <property type="evidence" value="ECO:0007669"/>
    <property type="project" value="UniProtKB-KW"/>
</dbReference>
<evidence type="ECO:0000256" key="7">
    <source>
        <dbReference type="ARBA" id="ARBA00022603"/>
    </source>
</evidence>
<evidence type="ECO:0000256" key="2">
    <source>
        <dbReference type="ARBA" id="ARBA00005528"/>
    </source>
</evidence>
<dbReference type="RefSeq" id="WP_286343813.1">
    <property type="nucleotide sequence ID" value="NZ_AP027732.1"/>
</dbReference>
<reference evidence="16" key="1">
    <citation type="journal article" date="2019" name="Int. J. Syst. Evol. Microbiol.">
        <title>The Global Catalogue of Microorganisms (GCM) 10K type strain sequencing project: providing services to taxonomists for standard genome sequencing and annotation.</title>
        <authorList>
            <consortium name="The Broad Institute Genomics Platform"/>
            <consortium name="The Broad Institute Genome Sequencing Center for Infectious Disease"/>
            <person name="Wu L."/>
            <person name="Ma J."/>
        </authorList>
    </citation>
    <scope>NUCLEOTIDE SEQUENCE [LARGE SCALE GENOMIC DNA]</scope>
    <source>
        <strain evidence="16">NBRC 108728</strain>
    </source>
</reference>
<dbReference type="Pfam" id="PF20260">
    <property type="entry name" value="PUA_4"/>
    <property type="match status" value="1"/>
</dbReference>
<dbReference type="InterPro" id="IPR046886">
    <property type="entry name" value="RsmE_MTase_dom"/>
</dbReference>
<evidence type="ECO:0000256" key="11">
    <source>
        <dbReference type="ARBA" id="ARBA00047944"/>
    </source>
</evidence>
<evidence type="ECO:0000256" key="10">
    <source>
        <dbReference type="ARBA" id="ARBA00025699"/>
    </source>
</evidence>
<dbReference type="PANTHER" id="PTHR30027:SF3">
    <property type="entry name" value="16S RRNA (URACIL(1498)-N(3))-METHYLTRANSFERASE"/>
    <property type="match status" value="1"/>
</dbReference>
<keyword evidence="16" id="KW-1185">Reference proteome</keyword>
<dbReference type="InterPro" id="IPR015947">
    <property type="entry name" value="PUA-like_sf"/>
</dbReference>
<comment type="similarity">
    <text evidence="2 12">Belongs to the RNA methyltransferase RsmE family.</text>
</comment>
<dbReference type="NCBIfam" id="NF008693">
    <property type="entry name" value="PRK11713.2-3"/>
    <property type="match status" value="1"/>
</dbReference>
<evidence type="ECO:0000259" key="13">
    <source>
        <dbReference type="Pfam" id="PF04452"/>
    </source>
</evidence>
<dbReference type="Pfam" id="PF04452">
    <property type="entry name" value="Methyltrans_RNA"/>
    <property type="match status" value="1"/>
</dbReference>
<keyword evidence="7 12" id="KW-0489">Methyltransferase</keyword>
<dbReference type="Gene3D" id="3.40.1280.10">
    <property type="match status" value="1"/>
</dbReference>
<comment type="catalytic activity">
    <reaction evidence="11 12">
        <text>uridine(1498) in 16S rRNA + S-adenosyl-L-methionine = N(3)-methyluridine(1498) in 16S rRNA + S-adenosyl-L-homocysteine + H(+)</text>
        <dbReference type="Rhea" id="RHEA:42920"/>
        <dbReference type="Rhea" id="RHEA-COMP:10283"/>
        <dbReference type="Rhea" id="RHEA-COMP:10284"/>
        <dbReference type="ChEBI" id="CHEBI:15378"/>
        <dbReference type="ChEBI" id="CHEBI:57856"/>
        <dbReference type="ChEBI" id="CHEBI:59789"/>
        <dbReference type="ChEBI" id="CHEBI:65315"/>
        <dbReference type="ChEBI" id="CHEBI:74502"/>
        <dbReference type="EC" id="2.1.1.193"/>
    </reaction>
</comment>
<dbReference type="PANTHER" id="PTHR30027">
    <property type="entry name" value="RIBOSOMAL RNA SMALL SUBUNIT METHYLTRANSFERASE E"/>
    <property type="match status" value="1"/>
</dbReference>
<comment type="function">
    <text evidence="10 12">Specifically methylates the N3 position of the uracil ring of uridine 1498 (m3U1498) in 16S rRNA. Acts on the fully assembled 30S ribosomal subunit.</text>
</comment>
<keyword evidence="6 12" id="KW-0698">rRNA processing</keyword>
<keyword evidence="5 12" id="KW-0963">Cytoplasm</keyword>
<protein>
    <recommendedName>
        <fullName evidence="4 12">Ribosomal RNA small subunit methyltransferase E</fullName>
        <ecNumber evidence="3 12">2.1.1.193</ecNumber>
    </recommendedName>
</protein>
<feature type="domain" description="Ribosomal RNA small subunit methyltransferase E PUA-like" evidence="14">
    <location>
        <begin position="21"/>
        <end position="67"/>
    </location>
</feature>
<dbReference type="InterPro" id="IPR006700">
    <property type="entry name" value="RsmE"/>
</dbReference>
<dbReference type="PIRSF" id="PIRSF015601">
    <property type="entry name" value="MTase_slr0722"/>
    <property type="match status" value="1"/>
</dbReference>
<evidence type="ECO:0000256" key="8">
    <source>
        <dbReference type="ARBA" id="ARBA00022679"/>
    </source>
</evidence>
<dbReference type="InterPro" id="IPR029028">
    <property type="entry name" value="Alpha/beta_knot_MTases"/>
</dbReference>
<comment type="subcellular location">
    <subcellularLocation>
        <location evidence="1 12">Cytoplasm</location>
    </subcellularLocation>
</comment>
<evidence type="ECO:0000313" key="16">
    <source>
        <dbReference type="Proteomes" id="UP001321486"/>
    </source>
</evidence>
<dbReference type="EMBL" id="AP027732">
    <property type="protein sequence ID" value="BDZ50924.1"/>
    <property type="molecule type" value="Genomic_DNA"/>
</dbReference>
<dbReference type="SUPFAM" id="SSF88697">
    <property type="entry name" value="PUA domain-like"/>
    <property type="match status" value="1"/>
</dbReference>
<dbReference type="InterPro" id="IPR046887">
    <property type="entry name" value="RsmE_PUA-like"/>
</dbReference>
<dbReference type="NCBIfam" id="TIGR00046">
    <property type="entry name" value="RsmE family RNA methyltransferase"/>
    <property type="match status" value="1"/>
</dbReference>
<dbReference type="InterPro" id="IPR029026">
    <property type="entry name" value="tRNA_m1G_MTases_N"/>
</dbReference>
<evidence type="ECO:0000256" key="12">
    <source>
        <dbReference type="PIRNR" id="PIRNR015601"/>
    </source>
</evidence>
<dbReference type="SUPFAM" id="SSF75217">
    <property type="entry name" value="alpha/beta knot"/>
    <property type="match status" value="1"/>
</dbReference>
<keyword evidence="8 12" id="KW-0808">Transferase</keyword>
<accession>A0ABM8GRK1</accession>
<evidence type="ECO:0000256" key="3">
    <source>
        <dbReference type="ARBA" id="ARBA00012328"/>
    </source>
</evidence>
<dbReference type="CDD" id="cd18084">
    <property type="entry name" value="RsmE-like"/>
    <property type="match status" value="1"/>
</dbReference>
<evidence type="ECO:0000313" key="15">
    <source>
        <dbReference type="EMBL" id="BDZ50924.1"/>
    </source>
</evidence>